<dbReference type="EMBL" id="JAVXUP010001275">
    <property type="protein sequence ID" value="KAK3013708.1"/>
    <property type="molecule type" value="Genomic_DNA"/>
</dbReference>
<dbReference type="PANTHER" id="PTHR36730">
    <property type="entry name" value="OS03G0210700 PROTEIN"/>
    <property type="match status" value="1"/>
</dbReference>
<dbReference type="Proteomes" id="UP001188597">
    <property type="component" value="Unassembled WGS sequence"/>
</dbReference>
<dbReference type="PANTHER" id="PTHR36730:SF1">
    <property type="entry name" value="CATHEPSIN PROPEPTIDE INHIBITOR DOMAIN-CONTAINING PROTEIN"/>
    <property type="match status" value="1"/>
</dbReference>
<keyword evidence="2" id="KW-1185">Reference proteome</keyword>
<organism evidence="1 2">
    <name type="scientific">Escallonia herrerae</name>
    <dbReference type="NCBI Taxonomy" id="1293975"/>
    <lineage>
        <taxon>Eukaryota</taxon>
        <taxon>Viridiplantae</taxon>
        <taxon>Streptophyta</taxon>
        <taxon>Embryophyta</taxon>
        <taxon>Tracheophyta</taxon>
        <taxon>Spermatophyta</taxon>
        <taxon>Magnoliopsida</taxon>
        <taxon>eudicotyledons</taxon>
        <taxon>Gunneridae</taxon>
        <taxon>Pentapetalae</taxon>
        <taxon>asterids</taxon>
        <taxon>campanulids</taxon>
        <taxon>Escalloniales</taxon>
        <taxon>Escalloniaceae</taxon>
        <taxon>Escallonia</taxon>
    </lineage>
</organism>
<gene>
    <name evidence="1" type="ORF">RJ639_009799</name>
</gene>
<accession>A0AA89ATF7</accession>
<dbReference type="AlphaFoldDB" id="A0AA89ATF7"/>
<evidence type="ECO:0000313" key="1">
    <source>
        <dbReference type="EMBL" id="KAK3013708.1"/>
    </source>
</evidence>
<name>A0AA89ATF7_9ASTE</name>
<proteinExistence type="predicted"/>
<evidence type="ECO:0000313" key="2">
    <source>
        <dbReference type="Proteomes" id="UP001188597"/>
    </source>
</evidence>
<reference evidence="1" key="1">
    <citation type="submission" date="2022-12" db="EMBL/GenBank/DDBJ databases">
        <title>Draft genome assemblies for two species of Escallonia (Escalloniales).</title>
        <authorList>
            <person name="Chanderbali A."/>
            <person name="Dervinis C."/>
            <person name="Anghel I."/>
            <person name="Soltis D."/>
            <person name="Soltis P."/>
            <person name="Zapata F."/>
        </authorList>
    </citation>
    <scope>NUCLEOTIDE SEQUENCE</scope>
    <source>
        <strain evidence="1">UCBG64.0493</strain>
        <tissue evidence="1">Leaf</tissue>
    </source>
</reference>
<protein>
    <submittedName>
        <fullName evidence="1">Uncharacterized protein</fullName>
    </submittedName>
</protein>
<comment type="caution">
    <text evidence="1">The sequence shown here is derived from an EMBL/GenBank/DDBJ whole genome shotgun (WGS) entry which is preliminary data.</text>
</comment>
<sequence>MNFKLLDLTATAGFMSGSSGIESVPGPELPQIDFLNRFNGISNKFWTSSAFEGRNGALEIVQQKG</sequence>